<reference evidence="3" key="1">
    <citation type="submission" date="2016-10" db="EMBL/GenBank/DDBJ databases">
        <authorList>
            <person name="Varghese N."/>
            <person name="Submissions S."/>
        </authorList>
    </citation>
    <scope>NUCLEOTIDE SEQUENCE [LARGE SCALE GENOMIC DNA]</scope>
    <source>
        <strain evidence="3">CGMCC 4.5579</strain>
    </source>
</reference>
<dbReference type="STRING" id="587909.SAMN05421810_101105"/>
<name>A0A1I5KDV1_9PSEU</name>
<evidence type="ECO:0000256" key="1">
    <source>
        <dbReference type="SAM" id="Phobius"/>
    </source>
</evidence>
<protein>
    <submittedName>
        <fullName evidence="2">Uncharacterized protein</fullName>
    </submittedName>
</protein>
<keyword evidence="1" id="KW-0812">Transmembrane</keyword>
<dbReference type="Proteomes" id="UP000198727">
    <property type="component" value="Unassembled WGS sequence"/>
</dbReference>
<gene>
    <name evidence="2" type="ORF">SAMN05421810_101105</name>
</gene>
<keyword evidence="1" id="KW-1133">Transmembrane helix</keyword>
<dbReference type="RefSeq" id="WP_166677597.1">
    <property type="nucleotide sequence ID" value="NZ_FOWW01000001.1"/>
</dbReference>
<keyword evidence="1" id="KW-0472">Membrane</keyword>
<keyword evidence="3" id="KW-1185">Reference proteome</keyword>
<evidence type="ECO:0000313" key="3">
    <source>
        <dbReference type="Proteomes" id="UP000198727"/>
    </source>
</evidence>
<sequence length="57" mass="5807">MNPRAALPRTGAVGFTLLLASVVASVWTGDWKWLVVGVAALLAAAVWSATESGGPRG</sequence>
<accession>A0A1I5KDV1</accession>
<proteinExistence type="predicted"/>
<organism evidence="2 3">
    <name type="scientific">Amycolatopsis arida</name>
    <dbReference type="NCBI Taxonomy" id="587909"/>
    <lineage>
        <taxon>Bacteria</taxon>
        <taxon>Bacillati</taxon>
        <taxon>Actinomycetota</taxon>
        <taxon>Actinomycetes</taxon>
        <taxon>Pseudonocardiales</taxon>
        <taxon>Pseudonocardiaceae</taxon>
        <taxon>Amycolatopsis</taxon>
    </lineage>
</organism>
<evidence type="ECO:0000313" key="2">
    <source>
        <dbReference type="EMBL" id="SFO83224.1"/>
    </source>
</evidence>
<feature type="transmembrane region" description="Helical" evidence="1">
    <location>
        <begin position="34"/>
        <end position="50"/>
    </location>
</feature>
<dbReference type="EMBL" id="FOWW01000001">
    <property type="protein sequence ID" value="SFO83224.1"/>
    <property type="molecule type" value="Genomic_DNA"/>
</dbReference>
<dbReference type="AlphaFoldDB" id="A0A1I5KDV1"/>